<dbReference type="InterPro" id="IPR023753">
    <property type="entry name" value="FAD/NAD-binding_dom"/>
</dbReference>
<protein>
    <submittedName>
        <fullName evidence="5">NADH-dependent phenylglyoxylate dehydrogenase epsilon subunit PadH</fullName>
    </submittedName>
</protein>
<keyword evidence="3" id="KW-0285">Flavoprotein</keyword>
<dbReference type="InterPro" id="IPR036188">
    <property type="entry name" value="FAD/NAD-bd_sf"/>
</dbReference>
<gene>
    <name evidence="5" type="ORF">Tchl_2133</name>
</gene>
<evidence type="ECO:0000256" key="1">
    <source>
        <dbReference type="ARBA" id="ARBA00001974"/>
    </source>
</evidence>
<reference evidence="5 6" key="1">
    <citation type="submission" date="2016-12" db="EMBL/GenBank/DDBJ databases">
        <title>Complete genome sequence of Thauera chlorobenzoica, a Betaproteobacterium degrading haloaromatics anaerobically to CO2 and halides.</title>
        <authorList>
            <person name="Goris T."/>
            <person name="Mergelsberg M."/>
            <person name="Boll M."/>
        </authorList>
    </citation>
    <scope>NUCLEOTIDE SEQUENCE [LARGE SCALE GENOMIC DNA]</scope>
    <source>
        <strain evidence="5 6">3CB1</strain>
    </source>
</reference>
<dbReference type="Pfam" id="PF07992">
    <property type="entry name" value="Pyr_redox_2"/>
    <property type="match status" value="1"/>
</dbReference>
<dbReference type="PANTHER" id="PTHR43429:SF3">
    <property type="entry name" value="NITRITE REDUCTASE [NAD(P)H]"/>
    <property type="match status" value="1"/>
</dbReference>
<comment type="similarity">
    <text evidence="2">Belongs to the FAD-dependent oxidoreductase family.</text>
</comment>
<name>A0A1H5S417_9RHOO</name>
<dbReference type="SUPFAM" id="SSF51905">
    <property type="entry name" value="FAD/NAD(P)-binding domain"/>
    <property type="match status" value="2"/>
</dbReference>
<dbReference type="KEGG" id="tcl:Tchl_2133"/>
<dbReference type="NCBIfam" id="NF045765">
    <property type="entry name" value="PhenlGlyoxDHPadH"/>
    <property type="match status" value="1"/>
</dbReference>
<evidence type="ECO:0000313" key="5">
    <source>
        <dbReference type="EMBL" id="APR04976.1"/>
    </source>
</evidence>
<dbReference type="EMBL" id="CP018839">
    <property type="protein sequence ID" value="APR04976.1"/>
    <property type="molecule type" value="Genomic_DNA"/>
</dbReference>
<organism evidence="5 6">
    <name type="scientific">Thauera chlorobenzoica</name>
    <dbReference type="NCBI Taxonomy" id="96773"/>
    <lineage>
        <taxon>Bacteria</taxon>
        <taxon>Pseudomonadati</taxon>
        <taxon>Pseudomonadota</taxon>
        <taxon>Betaproteobacteria</taxon>
        <taxon>Rhodocyclales</taxon>
        <taxon>Zoogloeaceae</taxon>
        <taxon>Thauera</taxon>
    </lineage>
</organism>
<dbReference type="InterPro" id="IPR054806">
    <property type="entry name" value="PadH"/>
</dbReference>
<evidence type="ECO:0000256" key="4">
    <source>
        <dbReference type="ARBA" id="ARBA00022827"/>
    </source>
</evidence>
<accession>A0A1H5S417</accession>
<dbReference type="InterPro" id="IPR050260">
    <property type="entry name" value="FAD-bd_OxRdtase"/>
</dbReference>
<proteinExistence type="inferred from homology"/>
<sequence>MHTTDYLIAGSSHAALEAITAIRMHDAAGSITVITRDPHPPYSPTVLPYVVSGRSAPERVYLRDAEFFTRNRVEYRAASALAAVHAERHVATLADGSEIGYRKLLLATGASPIVPPIPGIDTVEYHVLRTLDDATRLRAAMTQSRRAVVLGAGLVGMHAAENLVKAGAEVTIVEMNAQLTSGYFDDTAAGLIEEAFRDNGATIRTNSRVVGVQKTDTGVRLLLEGGDGIDADLLLVAVGVRPQLDYLDGSGVATERGILVDDAMRTNVADVWAAGDCAQARGFFSDAPIMNAILPDASIQGRIAGMGMAGDPGAKPYQGGLALNTYHFFGRHAISVGNSQVPEGGDAQVRFDQDSGRYLRVVFDHDNRLTGIFGVNEFFDAGVMAQLILRKTDLGPVRDRFMAEPLATGRALMSNLWR</sequence>
<dbReference type="GO" id="GO:0016491">
    <property type="term" value="F:oxidoreductase activity"/>
    <property type="evidence" value="ECO:0007669"/>
    <property type="project" value="InterPro"/>
</dbReference>
<dbReference type="OrthoDB" id="9769238at2"/>
<keyword evidence="6" id="KW-1185">Reference proteome</keyword>
<dbReference type="PANTHER" id="PTHR43429">
    <property type="entry name" value="PYRIDINE NUCLEOTIDE-DISULFIDE OXIDOREDUCTASE DOMAIN-CONTAINING"/>
    <property type="match status" value="1"/>
</dbReference>
<keyword evidence="4" id="KW-0274">FAD</keyword>
<dbReference type="AlphaFoldDB" id="A0A1H5S417"/>
<evidence type="ECO:0000256" key="3">
    <source>
        <dbReference type="ARBA" id="ARBA00022630"/>
    </source>
</evidence>
<dbReference type="PRINTS" id="PR00411">
    <property type="entry name" value="PNDRDTASEI"/>
</dbReference>
<evidence type="ECO:0000313" key="6">
    <source>
        <dbReference type="Proteomes" id="UP000185739"/>
    </source>
</evidence>
<dbReference type="Proteomes" id="UP000185739">
    <property type="component" value="Chromosome"/>
</dbReference>
<dbReference type="RefSeq" id="WP_075148396.1">
    <property type="nucleotide sequence ID" value="NZ_CP018839.1"/>
</dbReference>
<comment type="cofactor">
    <cofactor evidence="1">
        <name>FAD</name>
        <dbReference type="ChEBI" id="CHEBI:57692"/>
    </cofactor>
</comment>
<dbReference type="PRINTS" id="PR00368">
    <property type="entry name" value="FADPNR"/>
</dbReference>
<evidence type="ECO:0000256" key="2">
    <source>
        <dbReference type="ARBA" id="ARBA00006442"/>
    </source>
</evidence>
<dbReference type="Gene3D" id="3.50.50.60">
    <property type="entry name" value="FAD/NAD(P)-binding domain"/>
    <property type="match status" value="2"/>
</dbReference>
<dbReference type="STRING" id="96773.Tchl_2133"/>